<dbReference type="InterPro" id="IPR052058">
    <property type="entry name" value="Alcohol_O-acetyltransferase"/>
</dbReference>
<evidence type="ECO:0000313" key="3">
    <source>
        <dbReference type="RefSeq" id="XP_013417882.1"/>
    </source>
</evidence>
<dbReference type="SUPFAM" id="SSF52777">
    <property type="entry name" value="CoA-dependent acyltransferases"/>
    <property type="match status" value="2"/>
</dbReference>
<dbReference type="OrthoDB" id="6333174at2759"/>
<evidence type="ECO:0000313" key="2">
    <source>
        <dbReference type="RefSeq" id="XP_013417881.1"/>
    </source>
</evidence>
<dbReference type="Gene3D" id="3.30.559.30">
    <property type="entry name" value="Nonribosomal peptide synthetase, condensation domain"/>
    <property type="match status" value="1"/>
</dbReference>
<keyword evidence="1" id="KW-1185">Reference proteome</keyword>
<dbReference type="AlphaFoldDB" id="A0A1S3K5U7"/>
<organism evidence="1 3">
    <name type="scientific">Lingula anatina</name>
    <name type="common">Brachiopod</name>
    <name type="synonym">Lingula unguis</name>
    <dbReference type="NCBI Taxonomy" id="7574"/>
    <lineage>
        <taxon>Eukaryota</taxon>
        <taxon>Metazoa</taxon>
        <taxon>Spiralia</taxon>
        <taxon>Lophotrochozoa</taxon>
        <taxon>Brachiopoda</taxon>
        <taxon>Linguliformea</taxon>
        <taxon>Lingulata</taxon>
        <taxon>Lingulida</taxon>
        <taxon>Linguloidea</taxon>
        <taxon>Lingulidae</taxon>
        <taxon>Lingula</taxon>
    </lineage>
</organism>
<dbReference type="PANTHER" id="PTHR28037">
    <property type="entry name" value="ALCOHOL O-ACETYLTRANSFERASE 1-RELATED"/>
    <property type="match status" value="1"/>
</dbReference>
<dbReference type="Proteomes" id="UP000085678">
    <property type="component" value="Unplaced"/>
</dbReference>
<evidence type="ECO:0000313" key="1">
    <source>
        <dbReference type="Proteomes" id="UP000085678"/>
    </source>
</evidence>
<dbReference type="PANTHER" id="PTHR28037:SF1">
    <property type="entry name" value="ALCOHOL O-ACETYLTRANSFERASE 1-RELATED"/>
    <property type="match status" value="1"/>
</dbReference>
<dbReference type="Gene3D" id="3.30.559.10">
    <property type="entry name" value="Chloramphenicol acetyltransferase-like domain"/>
    <property type="match status" value="1"/>
</dbReference>
<protein>
    <submittedName>
        <fullName evidence="2 3">Uncharacterized protein LOC106178986</fullName>
    </submittedName>
</protein>
<sequence>MAAQTFLSPSAKRILRPLGNFENVLAAMHECKNTTVAFTSWINSKLFLSDDVWRTSLQLLQKNIPHLRLNIVWRDGKRYFKYMDDPHVDFGILDVTSDDDWKTVHEDMMRVQFLKENAPLWRVKILRMPKPRDVTYKADFSSYALNGYPTVVVFGIHHSILDGTSYVLMLKKLLQYLNAVSKNDTTENDEVVTFHPSTESLLPQDQMVFKWTDYFQVIKEKIHSLFPYHSPYLKRFPPPPNSDEGYTKTVALEFTISETERLIAKCKEHETTVHGALVAAASIALVNAINEGATPRPADVPTSHVVNMRRFMPPEFQNAFGAFVGLTYLTMSVPAAATYQSFWELAKSSKQTLHASINNGDVIQGCKIRGHLLPDDNSVKGLLASDICKYDIGTSNIGDCDKRCPPGEADDNVHATRIVTSTAMQNLSKLFYHYLHKFRGRFCYNLDYGTNWVCEVNAIKHAEMTVELMKMAAGEEKYWK</sequence>
<gene>
    <name evidence="2 3" type="primary">LOC106178986</name>
</gene>
<name>A0A1S3K5U7_LINAN</name>
<dbReference type="KEGG" id="lak:106178986"/>
<dbReference type="GeneID" id="106178986"/>
<dbReference type="RefSeq" id="XP_013417882.1">
    <property type="nucleotide sequence ID" value="XM_013562428.2"/>
</dbReference>
<dbReference type="RefSeq" id="XP_013417881.1">
    <property type="nucleotide sequence ID" value="XM_013562427.1"/>
</dbReference>
<reference evidence="2 3" key="1">
    <citation type="submission" date="2025-04" db="UniProtKB">
        <authorList>
            <consortium name="RefSeq"/>
        </authorList>
    </citation>
    <scope>IDENTIFICATION</scope>
    <source>
        <tissue evidence="2 3">Gonads</tissue>
    </source>
</reference>
<accession>A0A1S3K5U7</accession>
<dbReference type="InterPro" id="IPR023213">
    <property type="entry name" value="CAT-like_dom_sf"/>
</dbReference>
<proteinExistence type="predicted"/>
<dbReference type="Pfam" id="PF07247">
    <property type="entry name" value="AATase"/>
    <property type="match status" value="1"/>
</dbReference>
<dbReference type="InterPro" id="IPR010828">
    <property type="entry name" value="Atf2/Sli1-like"/>
</dbReference>